<sequence length="214" mass="24552">MATTTHWDWSDPKGQRRLHTVGDHILWSYSALTVTRIAMSCEKAGKPHPYRDGRTKGANMMMKQYEGLQKNITNLDRDDRLAQGGSAVCAHFGCSAITFHFDHLIPQSKIKDDYIPLNQVRSCPRCNTSRGNKELMVWHRENRTFPSLAVLRRYLKLCYGYAKHRECLDDLAKDASKNGLPFDPVALPRKLPPLEQLVWDYAHPEFWPAQGEVT</sequence>
<dbReference type="AlphaFoldDB" id="A0A5C4RAL2"/>
<keyword evidence="1" id="KW-0378">Hydrolase</keyword>
<accession>A0A5C4RAL2</accession>
<comment type="caution">
    <text evidence="1">The sequence shown here is derived from an EMBL/GenBank/DDBJ whole genome shotgun (WGS) entry which is preliminary data.</text>
</comment>
<keyword evidence="1" id="KW-0255">Endonuclease</keyword>
<evidence type="ECO:0000313" key="1">
    <source>
        <dbReference type="EMBL" id="TNH40958.1"/>
    </source>
</evidence>
<name>A0A5C4RAL2_9RHOB</name>
<dbReference type="Proteomes" id="UP000304880">
    <property type="component" value="Unassembled WGS sequence"/>
</dbReference>
<evidence type="ECO:0000313" key="2">
    <source>
        <dbReference type="Proteomes" id="UP000304880"/>
    </source>
</evidence>
<reference evidence="1 2" key="1">
    <citation type="submission" date="2019-06" db="EMBL/GenBank/DDBJ databases">
        <authorList>
            <person name="Li J."/>
        </authorList>
    </citation>
    <scope>NUCLEOTIDE SEQUENCE [LARGE SCALE GENOMIC DNA]</scope>
    <source>
        <strain evidence="1 2">CGMCC 1.8012</strain>
    </source>
</reference>
<keyword evidence="1" id="KW-0540">Nuclease</keyword>
<keyword evidence="2" id="KW-1185">Reference proteome</keyword>
<dbReference type="EMBL" id="VDDC01000005">
    <property type="protein sequence ID" value="TNH40958.1"/>
    <property type="molecule type" value="Genomic_DNA"/>
</dbReference>
<organism evidence="1 2">
    <name type="scientific">Paracoccus haeundaensis</name>
    <dbReference type="NCBI Taxonomy" id="225362"/>
    <lineage>
        <taxon>Bacteria</taxon>
        <taxon>Pseudomonadati</taxon>
        <taxon>Pseudomonadota</taxon>
        <taxon>Alphaproteobacteria</taxon>
        <taxon>Rhodobacterales</taxon>
        <taxon>Paracoccaceae</taxon>
        <taxon>Paracoccus</taxon>
    </lineage>
</organism>
<gene>
    <name evidence="1" type="ORF">FHD67_02775</name>
</gene>
<dbReference type="Gene3D" id="1.10.30.50">
    <property type="match status" value="1"/>
</dbReference>
<dbReference type="GO" id="GO:0004519">
    <property type="term" value="F:endonuclease activity"/>
    <property type="evidence" value="ECO:0007669"/>
    <property type="project" value="UniProtKB-KW"/>
</dbReference>
<protein>
    <submittedName>
        <fullName evidence="1">HNH endonuclease</fullName>
    </submittedName>
</protein>
<proteinExistence type="predicted"/>